<name>A0ABX4KIW9_NOSLI</name>
<keyword evidence="2" id="KW-1185">Reference proteome</keyword>
<organism evidence="1 2">
    <name type="scientific">Nostoc linckia z7</name>
    <dbReference type="NCBI Taxonomy" id="1628745"/>
    <lineage>
        <taxon>Bacteria</taxon>
        <taxon>Bacillati</taxon>
        <taxon>Cyanobacteriota</taxon>
        <taxon>Cyanophyceae</taxon>
        <taxon>Nostocales</taxon>
        <taxon>Nostocaceae</taxon>
        <taxon>Nostoc</taxon>
    </lineage>
</organism>
<sequence>MNYDFKGTPYPWTRKGFKIWSVPKIETQLGNNTITGEWKIADAESGYIRMPHEQKFHNACIMAAAPELLEALKDAKDTIEWMWNNFNHDKDNVSAQDAFNRVANAMEHYTAIIHKALNIQP</sequence>
<comment type="caution">
    <text evidence="1">The sequence shown here is derived from an EMBL/GenBank/DDBJ whole genome shotgun (WGS) entry which is preliminary data.</text>
</comment>
<dbReference type="EMBL" id="LAHC01000197">
    <property type="protein sequence ID" value="PHJ83480.1"/>
    <property type="molecule type" value="Genomic_DNA"/>
</dbReference>
<reference evidence="1 2" key="1">
    <citation type="submission" date="2015-02" db="EMBL/GenBank/DDBJ databases">
        <title>Nostoc linckia genome annotation.</title>
        <authorList>
            <person name="Zhou Z."/>
        </authorList>
    </citation>
    <scope>NUCLEOTIDE SEQUENCE [LARGE SCALE GENOMIC DNA]</scope>
    <source>
        <strain evidence="2">z7</strain>
    </source>
</reference>
<protein>
    <submittedName>
        <fullName evidence="1">Uncharacterized protein</fullName>
    </submittedName>
</protein>
<accession>A0ABX4KIW9</accession>
<evidence type="ECO:0000313" key="1">
    <source>
        <dbReference type="EMBL" id="PHJ83480.1"/>
    </source>
</evidence>
<dbReference type="Proteomes" id="UP000222523">
    <property type="component" value="Unassembled WGS sequence"/>
</dbReference>
<evidence type="ECO:0000313" key="2">
    <source>
        <dbReference type="Proteomes" id="UP000222523"/>
    </source>
</evidence>
<dbReference type="RefSeq" id="WP_099072739.1">
    <property type="nucleotide sequence ID" value="NZ_LAHC01000197.1"/>
</dbReference>
<proteinExistence type="predicted"/>
<gene>
    <name evidence="1" type="ORF">VF04_36740</name>
</gene>